<feature type="region of interest" description="Disordered" evidence="1">
    <location>
        <begin position="1"/>
        <end position="37"/>
    </location>
</feature>
<sequence>MSEPGGGSSVRHRKPATGAGSSSSSSGAGTEGGSDGRVRETAEYNTVLFYLHVARLSSPNTSRPLVTLGLVSICMVDTRPSSALSLFCAILPIGTYFGTLGRVFDGASLSPAFRSLLLHQKKKKKNSPNRPLIQRITRPLLLLPLSSSLTSFSSFISVPPSLNPTTPINFNPTTPINCLLSNMSLPMLLPPTLLNNLC</sequence>
<organism evidence="2 3">
    <name type="scientific">Puccinia sorghi</name>
    <dbReference type="NCBI Taxonomy" id="27349"/>
    <lineage>
        <taxon>Eukaryota</taxon>
        <taxon>Fungi</taxon>
        <taxon>Dikarya</taxon>
        <taxon>Basidiomycota</taxon>
        <taxon>Pucciniomycotina</taxon>
        <taxon>Pucciniomycetes</taxon>
        <taxon>Pucciniales</taxon>
        <taxon>Pucciniaceae</taxon>
        <taxon>Puccinia</taxon>
    </lineage>
</organism>
<evidence type="ECO:0000256" key="1">
    <source>
        <dbReference type="SAM" id="MobiDB-lite"/>
    </source>
</evidence>
<keyword evidence="3" id="KW-1185">Reference proteome</keyword>
<dbReference type="OrthoDB" id="2506940at2759"/>
<evidence type="ECO:0000313" key="2">
    <source>
        <dbReference type="EMBL" id="KNZ44450.1"/>
    </source>
</evidence>
<reference evidence="2 3" key="1">
    <citation type="submission" date="2015-08" db="EMBL/GenBank/DDBJ databases">
        <title>Next Generation Sequencing and Analysis of the Genome of Puccinia sorghi L Schw, the Causal Agent of Maize Common Rust.</title>
        <authorList>
            <person name="Rochi L."/>
            <person name="Burguener G."/>
            <person name="Darino M."/>
            <person name="Turjanski A."/>
            <person name="Kreff E."/>
            <person name="Dieguez M.J."/>
            <person name="Sacco F."/>
        </authorList>
    </citation>
    <scope>NUCLEOTIDE SEQUENCE [LARGE SCALE GENOMIC DNA]</scope>
    <source>
        <strain evidence="2 3">RO10H11247</strain>
    </source>
</reference>
<evidence type="ECO:0000313" key="3">
    <source>
        <dbReference type="Proteomes" id="UP000037035"/>
    </source>
</evidence>
<dbReference type="AlphaFoldDB" id="A0A0L6U9K9"/>
<protein>
    <submittedName>
        <fullName evidence="2">Uncharacterized protein</fullName>
    </submittedName>
</protein>
<dbReference type="VEuPathDB" id="FungiDB:VP01_915g10"/>
<comment type="caution">
    <text evidence="2">The sequence shown here is derived from an EMBL/GenBank/DDBJ whole genome shotgun (WGS) entry which is preliminary data.</text>
</comment>
<dbReference type="Proteomes" id="UP000037035">
    <property type="component" value="Unassembled WGS sequence"/>
</dbReference>
<name>A0A0L6U9K9_9BASI</name>
<accession>A0A0L6U9K9</accession>
<feature type="compositionally biased region" description="Low complexity" evidence="1">
    <location>
        <begin position="16"/>
        <end position="28"/>
    </location>
</feature>
<gene>
    <name evidence="2" type="ORF">VP01_915g10</name>
</gene>
<dbReference type="EMBL" id="LAVV01014782">
    <property type="protein sequence ID" value="KNZ44450.1"/>
    <property type="molecule type" value="Genomic_DNA"/>
</dbReference>
<proteinExistence type="predicted"/>